<evidence type="ECO:0000256" key="3">
    <source>
        <dbReference type="SAM" id="SignalP"/>
    </source>
</evidence>
<reference evidence="4" key="1">
    <citation type="submission" date="2012-07" db="EMBL/GenBank/DDBJ databases">
        <title>Genomic structure, molecular evolution, and diversity of the conotoxins.</title>
        <authorList>
            <person name="Wu Y."/>
            <person name="Wang L."/>
            <person name="Zhou M."/>
            <person name="Ren Z."/>
            <person name="Zhu X."/>
            <person name="You Y."/>
            <person name="Qiang Y."/>
            <person name="Qin M."/>
            <person name="Luo S."/>
            <person name="Xu A."/>
        </authorList>
    </citation>
    <scope>NUCLEOTIDE SEQUENCE</scope>
</reference>
<protein>
    <submittedName>
        <fullName evidence="4">O3 superfamily conotoxin Tr7.5</fullName>
    </submittedName>
</protein>
<dbReference type="EMBL" id="JX293471">
    <property type="protein sequence ID" value="AGK23211.1"/>
    <property type="molecule type" value="mRNA"/>
</dbReference>
<proteinExistence type="evidence at transcript level"/>
<feature type="signal peptide" evidence="3">
    <location>
        <begin position="1"/>
        <end position="20"/>
    </location>
</feature>
<sequence>MSGLGIMVLTLLLLVFMVTSHQDSGEKRATRRNAINIGWRRSIIRRASLDEECNEYCKQRTKNCCGKTNEEPVCARRCLG</sequence>
<keyword evidence="3" id="KW-0732">Signal</keyword>
<feature type="chain" id="PRO_5004533463" evidence="3">
    <location>
        <begin position="21"/>
        <end position="80"/>
    </location>
</feature>
<keyword evidence="2" id="KW-0964">Secreted</keyword>
<evidence type="ECO:0000256" key="1">
    <source>
        <dbReference type="ARBA" id="ARBA00004613"/>
    </source>
</evidence>
<dbReference type="GO" id="GO:0005576">
    <property type="term" value="C:extracellular region"/>
    <property type="evidence" value="ECO:0007669"/>
    <property type="project" value="UniProtKB-SubCell"/>
</dbReference>
<dbReference type="InterPro" id="IPR004214">
    <property type="entry name" value="Conotoxin"/>
</dbReference>
<accession>S4UKJ5</accession>
<evidence type="ECO:0000313" key="4">
    <source>
        <dbReference type="EMBL" id="AGK23211.1"/>
    </source>
</evidence>
<evidence type="ECO:0000256" key="2">
    <source>
        <dbReference type="ARBA" id="ARBA00022525"/>
    </source>
</evidence>
<name>S4UKJ5_CONTC</name>
<dbReference type="AlphaFoldDB" id="S4UKJ5"/>
<organism evidence="4">
    <name type="scientific">Conus terebra</name>
    <name type="common">Sea snail</name>
    <name type="synonym">Virgiconus terebra</name>
    <dbReference type="NCBI Taxonomy" id="89453"/>
    <lineage>
        <taxon>Eukaryota</taxon>
        <taxon>Metazoa</taxon>
        <taxon>Spiralia</taxon>
        <taxon>Lophotrochozoa</taxon>
        <taxon>Mollusca</taxon>
        <taxon>Gastropoda</taxon>
        <taxon>Caenogastropoda</taxon>
        <taxon>Neogastropoda</taxon>
        <taxon>Conoidea</taxon>
        <taxon>Conidae</taxon>
        <taxon>Conus</taxon>
        <taxon>Virgiconus</taxon>
    </lineage>
</organism>
<comment type="subcellular location">
    <subcellularLocation>
        <location evidence="1">Secreted</location>
    </subcellularLocation>
</comment>
<dbReference type="Pfam" id="PF02950">
    <property type="entry name" value="Conotoxin"/>
    <property type="match status" value="1"/>
</dbReference>
<dbReference type="GO" id="GO:0008200">
    <property type="term" value="F:ion channel inhibitor activity"/>
    <property type="evidence" value="ECO:0007669"/>
    <property type="project" value="InterPro"/>
</dbReference>